<evidence type="ECO:0000256" key="3">
    <source>
        <dbReference type="ARBA" id="ARBA00023163"/>
    </source>
</evidence>
<evidence type="ECO:0000256" key="1">
    <source>
        <dbReference type="ARBA" id="ARBA00023015"/>
    </source>
</evidence>
<dbReference type="InterPro" id="IPR001647">
    <property type="entry name" value="HTH_TetR"/>
</dbReference>
<dbReference type="RefSeq" id="WP_220200287.1">
    <property type="nucleotide sequence ID" value="NZ_BNJF01000011.1"/>
</dbReference>
<dbReference type="Gene3D" id="1.10.357.10">
    <property type="entry name" value="Tetracycline Repressor, domain 2"/>
    <property type="match status" value="1"/>
</dbReference>
<dbReference type="Gene3D" id="1.10.10.60">
    <property type="entry name" value="Homeodomain-like"/>
    <property type="match status" value="1"/>
</dbReference>
<keyword evidence="8" id="KW-1185">Reference proteome</keyword>
<organism evidence="7 8">
    <name type="scientific">Ktedonospora formicarum</name>
    <dbReference type="NCBI Taxonomy" id="2778364"/>
    <lineage>
        <taxon>Bacteria</taxon>
        <taxon>Bacillati</taxon>
        <taxon>Chloroflexota</taxon>
        <taxon>Ktedonobacteria</taxon>
        <taxon>Ktedonobacterales</taxon>
        <taxon>Ktedonobacteraceae</taxon>
        <taxon>Ktedonospora</taxon>
    </lineage>
</organism>
<protein>
    <submittedName>
        <fullName evidence="7">TetR family transcriptional regulator</fullName>
    </submittedName>
</protein>
<dbReference type="PANTHER" id="PTHR30055">
    <property type="entry name" value="HTH-TYPE TRANSCRIPTIONAL REGULATOR RUTR"/>
    <property type="match status" value="1"/>
</dbReference>
<dbReference type="PANTHER" id="PTHR30055:SF151">
    <property type="entry name" value="TRANSCRIPTIONAL REGULATORY PROTEIN"/>
    <property type="match status" value="1"/>
</dbReference>
<dbReference type="SUPFAM" id="SSF48498">
    <property type="entry name" value="Tetracyclin repressor-like, C-terminal domain"/>
    <property type="match status" value="1"/>
</dbReference>
<keyword evidence="3" id="KW-0804">Transcription</keyword>
<evidence type="ECO:0000256" key="5">
    <source>
        <dbReference type="SAM" id="MobiDB-lite"/>
    </source>
</evidence>
<evidence type="ECO:0000259" key="6">
    <source>
        <dbReference type="PROSITE" id="PS50977"/>
    </source>
</evidence>
<dbReference type="GO" id="GO:0045892">
    <property type="term" value="P:negative regulation of DNA-templated transcription"/>
    <property type="evidence" value="ECO:0007669"/>
    <property type="project" value="InterPro"/>
</dbReference>
<dbReference type="SUPFAM" id="SSF46689">
    <property type="entry name" value="Homeodomain-like"/>
    <property type="match status" value="1"/>
</dbReference>
<dbReference type="AlphaFoldDB" id="A0A8J3IDV2"/>
<gene>
    <name evidence="7" type="ORF">KSX_95380</name>
</gene>
<evidence type="ECO:0000256" key="2">
    <source>
        <dbReference type="ARBA" id="ARBA00023125"/>
    </source>
</evidence>
<keyword evidence="1" id="KW-0805">Transcription regulation</keyword>
<accession>A0A8J3IDV2</accession>
<dbReference type="InterPro" id="IPR036271">
    <property type="entry name" value="Tet_transcr_reg_TetR-rel_C_sf"/>
</dbReference>
<dbReference type="EMBL" id="BNJF01000011">
    <property type="protein sequence ID" value="GHO51375.1"/>
    <property type="molecule type" value="Genomic_DNA"/>
</dbReference>
<feature type="DNA-binding region" description="H-T-H motif" evidence="4">
    <location>
        <begin position="58"/>
        <end position="77"/>
    </location>
</feature>
<feature type="region of interest" description="Disordered" evidence="5">
    <location>
        <begin position="1"/>
        <end position="20"/>
    </location>
</feature>
<evidence type="ECO:0000313" key="7">
    <source>
        <dbReference type="EMBL" id="GHO51375.1"/>
    </source>
</evidence>
<reference evidence="7" key="1">
    <citation type="submission" date="2020-10" db="EMBL/GenBank/DDBJ databases">
        <title>Taxonomic study of unclassified bacteria belonging to the class Ktedonobacteria.</title>
        <authorList>
            <person name="Yabe S."/>
            <person name="Wang C.M."/>
            <person name="Zheng Y."/>
            <person name="Sakai Y."/>
            <person name="Cavaletti L."/>
            <person name="Monciardini P."/>
            <person name="Donadio S."/>
        </authorList>
    </citation>
    <scope>NUCLEOTIDE SEQUENCE</scope>
    <source>
        <strain evidence="7">SOSP1-1</strain>
    </source>
</reference>
<dbReference type="Proteomes" id="UP000612362">
    <property type="component" value="Unassembled WGS sequence"/>
</dbReference>
<feature type="compositionally biased region" description="Basic and acidic residues" evidence="5">
    <location>
        <begin position="1"/>
        <end position="10"/>
    </location>
</feature>
<evidence type="ECO:0000256" key="4">
    <source>
        <dbReference type="PROSITE-ProRule" id="PRU00335"/>
    </source>
</evidence>
<feature type="domain" description="HTH tetR-type" evidence="6">
    <location>
        <begin position="35"/>
        <end position="95"/>
    </location>
</feature>
<dbReference type="PROSITE" id="PS50977">
    <property type="entry name" value="HTH_TETR_2"/>
    <property type="match status" value="1"/>
</dbReference>
<name>A0A8J3IDV2_9CHLR</name>
<dbReference type="Pfam" id="PF02909">
    <property type="entry name" value="TetR_C_1"/>
    <property type="match status" value="1"/>
</dbReference>
<dbReference type="InterPro" id="IPR050109">
    <property type="entry name" value="HTH-type_TetR-like_transc_reg"/>
</dbReference>
<keyword evidence="2 4" id="KW-0238">DNA-binding</keyword>
<dbReference type="InterPro" id="IPR009057">
    <property type="entry name" value="Homeodomain-like_sf"/>
</dbReference>
<evidence type="ECO:0000313" key="8">
    <source>
        <dbReference type="Proteomes" id="UP000612362"/>
    </source>
</evidence>
<proteinExistence type="predicted"/>
<dbReference type="InterPro" id="IPR004111">
    <property type="entry name" value="Repressor_TetR_C"/>
</dbReference>
<sequence>MRKKVNRDSAEPSVPEQTTNLIWERPERPRPVRPALSRERIVQIALDLADTEGIDAISTRRIAAALSVSAMALYGYIERKEDVLDLMIDAVYGEVTIQLQQDPRGWRSNLQEIAVQTRAVMHRHPWFASLIGHRAVLGPNALKQTDYRLGIVSQLGFDMTTSRSILAMFNAYVVGFVLFEMGEAEAQRRTGLSEQEWQQQVGPYVQEHIIDSGRYPHLTQALVEGEEASANEMFLFGLTRLLEGIAAYAASSNSNHEK</sequence>
<comment type="caution">
    <text evidence="7">The sequence shown here is derived from an EMBL/GenBank/DDBJ whole genome shotgun (WGS) entry which is preliminary data.</text>
</comment>
<dbReference type="GO" id="GO:0003700">
    <property type="term" value="F:DNA-binding transcription factor activity"/>
    <property type="evidence" value="ECO:0007669"/>
    <property type="project" value="TreeGrafter"/>
</dbReference>
<dbReference type="GO" id="GO:0000976">
    <property type="term" value="F:transcription cis-regulatory region binding"/>
    <property type="evidence" value="ECO:0007669"/>
    <property type="project" value="TreeGrafter"/>
</dbReference>